<dbReference type="AlphaFoldDB" id="A0A2V1MXH9"/>
<dbReference type="RefSeq" id="WP_109250615.1">
    <property type="nucleotide sequence ID" value="NZ_QCXQ01000003.1"/>
</dbReference>
<keyword evidence="2" id="KW-1185">Reference proteome</keyword>
<dbReference type="Pfam" id="PF11148">
    <property type="entry name" value="DUF2922"/>
    <property type="match status" value="1"/>
</dbReference>
<evidence type="ECO:0000313" key="2">
    <source>
        <dbReference type="Proteomes" id="UP000245080"/>
    </source>
</evidence>
<organism evidence="1 2">
    <name type="scientific">Levilactobacillus bambusae</name>
    <dbReference type="NCBI Taxonomy" id="2024736"/>
    <lineage>
        <taxon>Bacteria</taxon>
        <taxon>Bacillati</taxon>
        <taxon>Bacillota</taxon>
        <taxon>Bacilli</taxon>
        <taxon>Lactobacillales</taxon>
        <taxon>Lactobacillaceae</taxon>
        <taxon>Levilactobacillus</taxon>
    </lineage>
</organism>
<evidence type="ECO:0000313" key="1">
    <source>
        <dbReference type="EMBL" id="PWF99760.1"/>
    </source>
</evidence>
<proteinExistence type="predicted"/>
<gene>
    <name evidence="1" type="ORF">DCM90_06780</name>
</gene>
<dbReference type="InterPro" id="IPR021321">
    <property type="entry name" value="DUF2922"/>
</dbReference>
<protein>
    <recommendedName>
        <fullName evidence="3">DUF2922 domain-containing protein</fullName>
    </recommendedName>
</protein>
<name>A0A2V1MXH9_9LACO</name>
<reference evidence="1 2" key="1">
    <citation type="journal article" date="2018" name="Int. J. Syst. Evol. Microbiol.">
        <title>Lactobacillus bambusae sp. nov., isolated from a traditional fermented Ma-bamboo shoots of Taiwan.</title>
        <authorList>
            <person name="Wang L.-T."/>
        </authorList>
    </citation>
    <scope>NUCLEOTIDE SEQUENCE [LARGE SCALE GENOMIC DNA]</scope>
    <source>
        <strain evidence="1 2">BS-W1</strain>
    </source>
</reference>
<dbReference type="EMBL" id="QCXQ01000003">
    <property type="protein sequence ID" value="PWF99760.1"/>
    <property type="molecule type" value="Genomic_DNA"/>
</dbReference>
<dbReference type="Proteomes" id="UP000245080">
    <property type="component" value="Unassembled WGS sequence"/>
</dbReference>
<accession>A0A2V1MXH9</accession>
<dbReference type="OrthoDB" id="2323347at2"/>
<comment type="caution">
    <text evidence="1">The sequence shown here is derived from an EMBL/GenBank/DDBJ whole genome shotgun (WGS) entry which is preliminary data.</text>
</comment>
<evidence type="ECO:0008006" key="3">
    <source>
        <dbReference type="Google" id="ProtNLM"/>
    </source>
</evidence>
<sequence length="77" mass="8437">MKTLNFMFTSNKSNGTRLTLKYVHEGITPEDARSAIETIAGLKMFAKGDESIYDSPVAVDLIETEKTELVGPAKMLA</sequence>